<dbReference type="AlphaFoldDB" id="A0AAE0W9V2"/>
<proteinExistence type="predicted"/>
<name>A0AAE0W9V2_9BIVA</name>
<gene>
    <name evidence="1" type="ORF">CHS0354_042028</name>
</gene>
<accession>A0AAE0W9V2</accession>
<evidence type="ECO:0000313" key="2">
    <source>
        <dbReference type="Proteomes" id="UP001195483"/>
    </source>
</evidence>
<comment type="caution">
    <text evidence="1">The sequence shown here is derived from an EMBL/GenBank/DDBJ whole genome shotgun (WGS) entry which is preliminary data.</text>
</comment>
<protein>
    <submittedName>
        <fullName evidence="1">Uncharacterized protein</fullName>
    </submittedName>
</protein>
<sequence>MGVAVYWSEFNLQNFDSEARLDKIDITRKGAIVNMGSSAIKTTESHRPNVFALMDRRWGIADGSHLMADEGTSDVSVSRIEDNALLHIQTTESAVLLNPYAGILMLPAGSGHKVNEKRAHARQIPDKKTLGCLRILIYRKRKIGPS</sequence>
<keyword evidence="2" id="KW-1185">Reference proteome</keyword>
<dbReference type="EMBL" id="JAEAOA010002352">
    <property type="protein sequence ID" value="KAK3606389.1"/>
    <property type="molecule type" value="Genomic_DNA"/>
</dbReference>
<reference evidence="1" key="2">
    <citation type="journal article" date="2021" name="Genome Biol. Evol.">
        <title>Developing a high-quality reference genome for a parasitic bivalve with doubly uniparental inheritance (Bivalvia: Unionida).</title>
        <authorList>
            <person name="Smith C.H."/>
        </authorList>
    </citation>
    <scope>NUCLEOTIDE SEQUENCE</scope>
    <source>
        <strain evidence="1">CHS0354</strain>
        <tissue evidence="1">Mantle</tissue>
    </source>
</reference>
<dbReference type="Proteomes" id="UP001195483">
    <property type="component" value="Unassembled WGS sequence"/>
</dbReference>
<reference evidence="1" key="3">
    <citation type="submission" date="2023-05" db="EMBL/GenBank/DDBJ databases">
        <authorList>
            <person name="Smith C.H."/>
        </authorList>
    </citation>
    <scope>NUCLEOTIDE SEQUENCE</scope>
    <source>
        <strain evidence="1">CHS0354</strain>
        <tissue evidence="1">Mantle</tissue>
    </source>
</reference>
<organism evidence="1 2">
    <name type="scientific">Potamilus streckersoni</name>
    <dbReference type="NCBI Taxonomy" id="2493646"/>
    <lineage>
        <taxon>Eukaryota</taxon>
        <taxon>Metazoa</taxon>
        <taxon>Spiralia</taxon>
        <taxon>Lophotrochozoa</taxon>
        <taxon>Mollusca</taxon>
        <taxon>Bivalvia</taxon>
        <taxon>Autobranchia</taxon>
        <taxon>Heteroconchia</taxon>
        <taxon>Palaeoheterodonta</taxon>
        <taxon>Unionida</taxon>
        <taxon>Unionoidea</taxon>
        <taxon>Unionidae</taxon>
        <taxon>Ambleminae</taxon>
        <taxon>Lampsilini</taxon>
        <taxon>Potamilus</taxon>
    </lineage>
</organism>
<evidence type="ECO:0000313" key="1">
    <source>
        <dbReference type="EMBL" id="KAK3606389.1"/>
    </source>
</evidence>
<reference evidence="1" key="1">
    <citation type="journal article" date="2021" name="Genome Biol. Evol.">
        <title>A High-Quality Reference Genome for a Parasitic Bivalve with Doubly Uniparental Inheritance (Bivalvia: Unionida).</title>
        <authorList>
            <person name="Smith C.H."/>
        </authorList>
    </citation>
    <scope>NUCLEOTIDE SEQUENCE</scope>
    <source>
        <strain evidence="1">CHS0354</strain>
    </source>
</reference>